<dbReference type="PROSITE" id="PS50105">
    <property type="entry name" value="SAM_DOMAIN"/>
    <property type="match status" value="2"/>
</dbReference>
<dbReference type="PROSITE" id="PS01179">
    <property type="entry name" value="PID"/>
    <property type="match status" value="1"/>
</dbReference>
<keyword evidence="7" id="KW-1185">Reference proteome</keyword>
<feature type="domain" description="PID" evidence="4">
    <location>
        <begin position="291"/>
        <end position="378"/>
    </location>
</feature>
<accession>A0ABD0XUM3</accession>
<dbReference type="Pfam" id="PF00536">
    <property type="entry name" value="SAM_1"/>
    <property type="match status" value="1"/>
</dbReference>
<feature type="compositionally biased region" description="Polar residues" evidence="3">
    <location>
        <begin position="409"/>
        <end position="423"/>
    </location>
</feature>
<dbReference type="Proteomes" id="UP001558652">
    <property type="component" value="Unassembled WGS sequence"/>
</dbReference>
<dbReference type="PANTHER" id="PTHR24174">
    <property type="entry name" value="ANKYRIN REPEAT AND STERILE ALPHA MOTIF DOMAIN-CONTAINING PROTEIN 1"/>
    <property type="match status" value="1"/>
</dbReference>
<dbReference type="SUPFAM" id="SSF47769">
    <property type="entry name" value="SAM/Pointed domain"/>
    <property type="match status" value="2"/>
</dbReference>
<gene>
    <name evidence="6" type="ORF">AAG570_007789</name>
</gene>
<dbReference type="Pfam" id="PF07647">
    <property type="entry name" value="SAM_2"/>
    <property type="match status" value="1"/>
</dbReference>
<dbReference type="InterPro" id="IPR011993">
    <property type="entry name" value="PH-like_dom_sf"/>
</dbReference>
<dbReference type="SMART" id="SM00454">
    <property type="entry name" value="SAM"/>
    <property type="match status" value="2"/>
</dbReference>
<feature type="domain" description="SAM" evidence="5">
    <location>
        <begin position="139"/>
        <end position="204"/>
    </location>
</feature>
<evidence type="ECO:0000256" key="2">
    <source>
        <dbReference type="ARBA" id="ARBA00023043"/>
    </source>
</evidence>
<comment type="caution">
    <text evidence="6">The sequence shown here is derived from an EMBL/GenBank/DDBJ whole genome shotgun (WGS) entry which is preliminary data.</text>
</comment>
<evidence type="ECO:0000313" key="7">
    <source>
        <dbReference type="Proteomes" id="UP001558652"/>
    </source>
</evidence>
<sequence length="464" mass="51118">MLSPLDEQEEWAKISEIMASFGTGLVRESVFVTELEKEFQARLGLNLTENSSSNDQISSVGQWLQSLGLSQYETTFTNYGYDNLDFMNGVLDDADLKDMGVVHEEERQKILESANALPKKVVEAYLDPVNNNNNNNSRNNNENVDQWLTRLDLSAYCDTFRRHLYTDMERVRNVWEVELTAVLEMGKPGHRHRILASLPNRGNQPTIQDINADLTQLKSSIQELEGKTGGGSMSVAGGTSGGPGTTGTLRHSHKKSRPAPQPPAPDLQIRDPSQLLKLKKPQSELKTSPDIYLSISYRGVKFLSADTKELVCEHEIRNIHCACQDAEDLTHFAYITKDHASKSHYCHVFCVQTMDQATEVILTLGQAFEVAYQMALREGQSSVRGGNGHTRSHSANQIMEPTGPGAVTRQPQPTHSRSHSANGQVLLEAAAAAAASSTITNGHPHPPTPPAPPKTPLLLAEEHV</sequence>
<dbReference type="InterPro" id="IPR013761">
    <property type="entry name" value="SAM/pointed_sf"/>
</dbReference>
<feature type="region of interest" description="Disordered" evidence="3">
    <location>
        <begin position="381"/>
        <end position="464"/>
    </location>
</feature>
<dbReference type="EMBL" id="JBFDAA010000021">
    <property type="protein sequence ID" value="KAL1114966.1"/>
    <property type="molecule type" value="Genomic_DNA"/>
</dbReference>
<organism evidence="6 7">
    <name type="scientific">Ranatra chinensis</name>
    <dbReference type="NCBI Taxonomy" id="642074"/>
    <lineage>
        <taxon>Eukaryota</taxon>
        <taxon>Metazoa</taxon>
        <taxon>Ecdysozoa</taxon>
        <taxon>Arthropoda</taxon>
        <taxon>Hexapoda</taxon>
        <taxon>Insecta</taxon>
        <taxon>Pterygota</taxon>
        <taxon>Neoptera</taxon>
        <taxon>Paraneoptera</taxon>
        <taxon>Hemiptera</taxon>
        <taxon>Heteroptera</taxon>
        <taxon>Panheteroptera</taxon>
        <taxon>Nepomorpha</taxon>
        <taxon>Nepidae</taxon>
        <taxon>Ranatrinae</taxon>
        <taxon>Ranatra</taxon>
    </lineage>
</organism>
<evidence type="ECO:0000313" key="6">
    <source>
        <dbReference type="EMBL" id="KAL1114966.1"/>
    </source>
</evidence>
<feature type="compositionally biased region" description="Pro residues" evidence="3">
    <location>
        <begin position="444"/>
        <end position="455"/>
    </location>
</feature>
<feature type="region of interest" description="Disordered" evidence="3">
    <location>
        <begin position="225"/>
        <end position="269"/>
    </location>
</feature>
<proteinExistence type="predicted"/>
<dbReference type="SMART" id="SM00462">
    <property type="entry name" value="PTB"/>
    <property type="match status" value="1"/>
</dbReference>
<dbReference type="Gene3D" id="2.30.29.30">
    <property type="entry name" value="Pleckstrin-homology domain (PH domain)/Phosphotyrosine-binding domain (PTB)"/>
    <property type="match status" value="1"/>
</dbReference>
<evidence type="ECO:0000259" key="5">
    <source>
        <dbReference type="PROSITE" id="PS50105"/>
    </source>
</evidence>
<dbReference type="SUPFAM" id="SSF50729">
    <property type="entry name" value="PH domain-like"/>
    <property type="match status" value="1"/>
</dbReference>
<evidence type="ECO:0000256" key="3">
    <source>
        <dbReference type="SAM" id="MobiDB-lite"/>
    </source>
</evidence>
<protein>
    <recommendedName>
        <fullName evidence="8">Ankyrin repeat and sterile alpha motif domain-containing protein 1B</fullName>
    </recommendedName>
</protein>
<dbReference type="Gene3D" id="1.10.150.50">
    <property type="entry name" value="Transcription Factor, Ets-1"/>
    <property type="match status" value="2"/>
</dbReference>
<evidence type="ECO:0008006" key="8">
    <source>
        <dbReference type="Google" id="ProtNLM"/>
    </source>
</evidence>
<evidence type="ECO:0000256" key="1">
    <source>
        <dbReference type="ARBA" id="ARBA00022737"/>
    </source>
</evidence>
<dbReference type="AlphaFoldDB" id="A0ABD0XUM3"/>
<keyword evidence="1" id="KW-0677">Repeat</keyword>
<keyword evidence="2" id="KW-0040">ANK repeat</keyword>
<evidence type="ECO:0000259" key="4">
    <source>
        <dbReference type="PROSITE" id="PS01179"/>
    </source>
</evidence>
<dbReference type="InterPro" id="IPR001660">
    <property type="entry name" value="SAM"/>
</dbReference>
<name>A0ABD0XUM3_9HEMI</name>
<reference evidence="6 7" key="1">
    <citation type="submission" date="2024-07" db="EMBL/GenBank/DDBJ databases">
        <title>Chromosome-level genome assembly of the water stick insect Ranatra chinensis (Heteroptera: Nepidae).</title>
        <authorList>
            <person name="Liu X."/>
        </authorList>
    </citation>
    <scope>NUCLEOTIDE SEQUENCE [LARGE SCALE GENOMIC DNA]</scope>
    <source>
        <strain evidence="6">Cailab_2021Rc</strain>
        <tissue evidence="6">Muscle</tissue>
    </source>
</reference>
<dbReference type="PANTHER" id="PTHR24174:SF1">
    <property type="entry name" value="IP14385P"/>
    <property type="match status" value="1"/>
</dbReference>
<feature type="compositionally biased region" description="Gly residues" evidence="3">
    <location>
        <begin position="227"/>
        <end position="245"/>
    </location>
</feature>
<feature type="domain" description="SAM" evidence="5">
    <location>
        <begin position="55"/>
        <end position="120"/>
    </location>
</feature>
<dbReference type="Pfam" id="PF00640">
    <property type="entry name" value="PID"/>
    <property type="match status" value="1"/>
</dbReference>
<dbReference type="InterPro" id="IPR033635">
    <property type="entry name" value="ANKS1/Caskin"/>
</dbReference>
<dbReference type="InterPro" id="IPR006020">
    <property type="entry name" value="PTB/PI_dom"/>
</dbReference>